<accession>A0ABD1X9T7</accession>
<evidence type="ECO:0000313" key="3">
    <source>
        <dbReference type="Proteomes" id="UP001604277"/>
    </source>
</evidence>
<sequence length="111" mass="12505">MRYPPGKIQSSAEISTTPTISDAHFEKIDLLQEFVTPNSENVNSIPRQRYPIGGTNNFNEINIVAHEGTTWRVKWFQREAIEVLLARAKYCDQVSNSCLSLGCLIHVQLTG</sequence>
<comment type="caution">
    <text evidence="2">The sequence shown here is derived from an EMBL/GenBank/DDBJ whole genome shotgun (WGS) entry which is preliminary data.</text>
</comment>
<dbReference type="AlphaFoldDB" id="A0ABD1X9T7"/>
<dbReference type="EMBL" id="JBFOLJ010000001">
    <property type="protein sequence ID" value="KAL2558731.1"/>
    <property type="molecule type" value="Genomic_DNA"/>
</dbReference>
<keyword evidence="3" id="KW-1185">Reference proteome</keyword>
<evidence type="ECO:0000313" key="1">
    <source>
        <dbReference type="EMBL" id="KAL2558731.1"/>
    </source>
</evidence>
<reference evidence="2" key="1">
    <citation type="submission" date="2024-07" db="EMBL/GenBank/DDBJ databases">
        <title>Two chromosome-level genome assemblies of Korean endemic species Abeliophyllum distichum and Forsythia ovata (Oleaceae).</title>
        <authorList>
            <person name="Mun J.H."/>
        </authorList>
    </citation>
    <scope>NUCLEOTIDE SEQUENCE</scope>
    <source>
        <strain evidence="2">KNKB202402200001</strain>
        <tissue evidence="2">Leaf</tissue>
    </source>
</reference>
<protein>
    <submittedName>
        <fullName evidence="2">Uncharacterized protein</fullName>
    </submittedName>
</protein>
<dbReference type="EMBL" id="JBFOLJ010000001">
    <property type="protein sequence ID" value="KAL2558733.1"/>
    <property type="molecule type" value="Genomic_DNA"/>
</dbReference>
<name>A0ABD1X9T7_9LAMI</name>
<gene>
    <name evidence="1" type="ORF">Fot_03470</name>
    <name evidence="2" type="ORF">Fot_03472</name>
</gene>
<reference evidence="3" key="2">
    <citation type="submission" date="2024-07" db="EMBL/GenBank/DDBJ databases">
        <title>Two chromosome-level genome assemblies of Korean endemic species Abeliophyllum distichum and Forsythia ovata (Oleaceae).</title>
        <authorList>
            <person name="Jang H."/>
        </authorList>
    </citation>
    <scope>NUCLEOTIDE SEQUENCE [LARGE SCALE GENOMIC DNA]</scope>
</reference>
<evidence type="ECO:0000313" key="2">
    <source>
        <dbReference type="EMBL" id="KAL2558733.1"/>
    </source>
</evidence>
<organism evidence="2 3">
    <name type="scientific">Forsythia ovata</name>
    <dbReference type="NCBI Taxonomy" id="205694"/>
    <lineage>
        <taxon>Eukaryota</taxon>
        <taxon>Viridiplantae</taxon>
        <taxon>Streptophyta</taxon>
        <taxon>Embryophyta</taxon>
        <taxon>Tracheophyta</taxon>
        <taxon>Spermatophyta</taxon>
        <taxon>Magnoliopsida</taxon>
        <taxon>eudicotyledons</taxon>
        <taxon>Gunneridae</taxon>
        <taxon>Pentapetalae</taxon>
        <taxon>asterids</taxon>
        <taxon>lamiids</taxon>
        <taxon>Lamiales</taxon>
        <taxon>Oleaceae</taxon>
        <taxon>Forsythieae</taxon>
        <taxon>Forsythia</taxon>
    </lineage>
</organism>
<dbReference type="Proteomes" id="UP001604277">
    <property type="component" value="Unassembled WGS sequence"/>
</dbReference>
<proteinExistence type="predicted"/>